<name>B9N860_POPTR</name>
<dbReference type="HOGENOM" id="CLU_1780617_0_0_1"/>
<gene>
    <name evidence="2" type="ORF">POPTR_004G214800</name>
</gene>
<evidence type="ECO:0000313" key="3">
    <source>
        <dbReference type="Proteomes" id="UP000006729"/>
    </source>
</evidence>
<evidence type="ECO:0000313" key="2">
    <source>
        <dbReference type="EMBL" id="PNT42478.1"/>
    </source>
</evidence>
<dbReference type="AlphaFoldDB" id="B9N860"/>
<sequence length="146" mass="16416">MVFKPEALIWKSMAADSTEENQERTDVPDDEHDSKNETRPVKKTCKDHAEEVTQGFKILKVQIINEAENKVLKENLAEGQSFCKKYNRFEKGKLDTNPIIVALPSSNHSPILTEPVTTPPWTQAHDTALVSQITNPNKQTTSSTLN</sequence>
<dbReference type="EMBL" id="CM009293">
    <property type="protein sequence ID" value="PNT42478.1"/>
    <property type="molecule type" value="Genomic_DNA"/>
</dbReference>
<protein>
    <submittedName>
        <fullName evidence="2">Uncharacterized protein</fullName>
    </submittedName>
</protein>
<keyword evidence="3" id="KW-1185">Reference proteome</keyword>
<feature type="compositionally biased region" description="Basic and acidic residues" evidence="1">
    <location>
        <begin position="21"/>
        <end position="46"/>
    </location>
</feature>
<proteinExistence type="predicted"/>
<feature type="region of interest" description="Disordered" evidence="1">
    <location>
        <begin position="13"/>
        <end position="46"/>
    </location>
</feature>
<dbReference type="InParanoid" id="B9N860"/>
<organism evidence="2 3">
    <name type="scientific">Populus trichocarpa</name>
    <name type="common">Western balsam poplar</name>
    <name type="synonym">Populus balsamifera subsp. trichocarpa</name>
    <dbReference type="NCBI Taxonomy" id="3694"/>
    <lineage>
        <taxon>Eukaryota</taxon>
        <taxon>Viridiplantae</taxon>
        <taxon>Streptophyta</taxon>
        <taxon>Embryophyta</taxon>
        <taxon>Tracheophyta</taxon>
        <taxon>Spermatophyta</taxon>
        <taxon>Magnoliopsida</taxon>
        <taxon>eudicotyledons</taxon>
        <taxon>Gunneridae</taxon>
        <taxon>Pentapetalae</taxon>
        <taxon>rosids</taxon>
        <taxon>fabids</taxon>
        <taxon>Malpighiales</taxon>
        <taxon>Salicaceae</taxon>
        <taxon>Saliceae</taxon>
        <taxon>Populus</taxon>
    </lineage>
</organism>
<dbReference type="Proteomes" id="UP000006729">
    <property type="component" value="Chromosome 4"/>
</dbReference>
<evidence type="ECO:0000256" key="1">
    <source>
        <dbReference type="SAM" id="MobiDB-lite"/>
    </source>
</evidence>
<accession>B9N860</accession>
<reference evidence="2 3" key="1">
    <citation type="journal article" date="2006" name="Science">
        <title>The genome of black cottonwood, Populus trichocarpa (Torr. &amp; Gray).</title>
        <authorList>
            <person name="Tuskan G.A."/>
            <person name="Difazio S."/>
            <person name="Jansson S."/>
            <person name="Bohlmann J."/>
            <person name="Grigoriev I."/>
            <person name="Hellsten U."/>
            <person name="Putnam N."/>
            <person name="Ralph S."/>
            <person name="Rombauts S."/>
            <person name="Salamov A."/>
            <person name="Schein J."/>
            <person name="Sterck L."/>
            <person name="Aerts A."/>
            <person name="Bhalerao R.R."/>
            <person name="Bhalerao R.P."/>
            <person name="Blaudez D."/>
            <person name="Boerjan W."/>
            <person name="Brun A."/>
            <person name="Brunner A."/>
            <person name="Busov V."/>
            <person name="Campbell M."/>
            <person name="Carlson J."/>
            <person name="Chalot M."/>
            <person name="Chapman J."/>
            <person name="Chen G.L."/>
            <person name="Cooper D."/>
            <person name="Coutinho P.M."/>
            <person name="Couturier J."/>
            <person name="Covert S."/>
            <person name="Cronk Q."/>
            <person name="Cunningham R."/>
            <person name="Davis J."/>
            <person name="Degroeve S."/>
            <person name="Dejardin A."/>
            <person name="Depamphilis C."/>
            <person name="Detter J."/>
            <person name="Dirks B."/>
            <person name="Dubchak I."/>
            <person name="Duplessis S."/>
            <person name="Ehlting J."/>
            <person name="Ellis B."/>
            <person name="Gendler K."/>
            <person name="Goodstein D."/>
            <person name="Gribskov M."/>
            <person name="Grimwood J."/>
            <person name="Groover A."/>
            <person name="Gunter L."/>
            <person name="Hamberger B."/>
            <person name="Heinze B."/>
            <person name="Helariutta Y."/>
            <person name="Henrissat B."/>
            <person name="Holligan D."/>
            <person name="Holt R."/>
            <person name="Huang W."/>
            <person name="Islam-Faridi N."/>
            <person name="Jones S."/>
            <person name="Jones-Rhoades M."/>
            <person name="Jorgensen R."/>
            <person name="Joshi C."/>
            <person name="Kangasjarvi J."/>
            <person name="Karlsson J."/>
            <person name="Kelleher C."/>
            <person name="Kirkpatrick R."/>
            <person name="Kirst M."/>
            <person name="Kohler A."/>
            <person name="Kalluri U."/>
            <person name="Larimer F."/>
            <person name="Leebens-Mack J."/>
            <person name="Leple J.C."/>
            <person name="Locascio P."/>
            <person name="Lou Y."/>
            <person name="Lucas S."/>
            <person name="Martin F."/>
            <person name="Montanini B."/>
            <person name="Napoli C."/>
            <person name="Nelson D.R."/>
            <person name="Nelson C."/>
            <person name="Nieminen K."/>
            <person name="Nilsson O."/>
            <person name="Pereda V."/>
            <person name="Peter G."/>
            <person name="Philippe R."/>
            <person name="Pilate G."/>
            <person name="Poliakov A."/>
            <person name="Razumovskaya J."/>
            <person name="Richardson P."/>
            <person name="Rinaldi C."/>
            <person name="Ritland K."/>
            <person name="Rouze P."/>
            <person name="Ryaboy D."/>
            <person name="Schmutz J."/>
            <person name="Schrader J."/>
            <person name="Segerman B."/>
            <person name="Shin H."/>
            <person name="Siddiqui A."/>
            <person name="Sterky F."/>
            <person name="Terry A."/>
            <person name="Tsai C.J."/>
            <person name="Uberbacher E."/>
            <person name="Unneberg P."/>
            <person name="Vahala J."/>
            <person name="Wall K."/>
            <person name="Wessler S."/>
            <person name="Yang G."/>
            <person name="Yin T."/>
            <person name="Douglas C."/>
            <person name="Marra M."/>
            <person name="Sandberg G."/>
            <person name="Van de Peer Y."/>
            <person name="Rokhsar D."/>
        </authorList>
    </citation>
    <scope>NUCLEOTIDE SEQUENCE [LARGE SCALE GENOMIC DNA]</scope>
    <source>
        <strain evidence="3">cv. Nisqually</strain>
    </source>
</reference>